<feature type="domain" description="DDE-1" evidence="1">
    <location>
        <begin position="122"/>
        <end position="247"/>
    </location>
</feature>
<protein>
    <recommendedName>
        <fullName evidence="1">DDE-1 domain-containing protein</fullName>
    </recommendedName>
</protein>
<evidence type="ECO:0000313" key="2">
    <source>
        <dbReference type="EMBL" id="KAK2559193.1"/>
    </source>
</evidence>
<reference evidence="2" key="1">
    <citation type="journal article" date="2023" name="G3 (Bethesda)">
        <title>Whole genome assembly and annotation of the endangered Caribbean coral Acropora cervicornis.</title>
        <authorList>
            <person name="Selwyn J.D."/>
            <person name="Vollmer S.V."/>
        </authorList>
    </citation>
    <scope>NUCLEOTIDE SEQUENCE</scope>
    <source>
        <strain evidence="2">K2</strain>
    </source>
</reference>
<evidence type="ECO:0000313" key="3">
    <source>
        <dbReference type="Proteomes" id="UP001249851"/>
    </source>
</evidence>
<dbReference type="AlphaFoldDB" id="A0AAD9QDB3"/>
<dbReference type="Pfam" id="PF03184">
    <property type="entry name" value="DDE_1"/>
    <property type="match status" value="1"/>
</dbReference>
<dbReference type="GO" id="GO:0003676">
    <property type="term" value="F:nucleic acid binding"/>
    <property type="evidence" value="ECO:0007669"/>
    <property type="project" value="InterPro"/>
</dbReference>
<sequence length="249" mass="28736">MNRTLFDCGFQQKVELRNGDLLNVTTTLPKAVKLKYDICVLQSFLSQSSSSGKHKEEFKESSQVQKEEEQRCSNRKYGRWMPKQRFNVDQVPLPFVAEQDRTHDFTGSKQIWVSQPGSGLDKRQATLQLCIRADGRQTVKPAIVYRGKGNVSTQEREKYDKDIDVYFQPCAWMDLETNMKWTENTLKNGLKDDPAEKVLFADNVGFQQAQNFHEAYRDLNTVAYLLPENHTDKVQPIDAGYGKMIKKKN</sequence>
<organism evidence="2 3">
    <name type="scientific">Acropora cervicornis</name>
    <name type="common">Staghorn coral</name>
    <dbReference type="NCBI Taxonomy" id="6130"/>
    <lineage>
        <taxon>Eukaryota</taxon>
        <taxon>Metazoa</taxon>
        <taxon>Cnidaria</taxon>
        <taxon>Anthozoa</taxon>
        <taxon>Hexacorallia</taxon>
        <taxon>Scleractinia</taxon>
        <taxon>Astrocoeniina</taxon>
        <taxon>Acroporidae</taxon>
        <taxon>Acropora</taxon>
    </lineage>
</organism>
<reference evidence="2" key="2">
    <citation type="journal article" date="2023" name="Science">
        <title>Genomic signatures of disease resistance in endangered staghorn corals.</title>
        <authorList>
            <person name="Vollmer S.V."/>
            <person name="Selwyn J.D."/>
            <person name="Despard B.A."/>
            <person name="Roesel C.L."/>
        </authorList>
    </citation>
    <scope>NUCLEOTIDE SEQUENCE</scope>
    <source>
        <strain evidence="2">K2</strain>
    </source>
</reference>
<accession>A0AAD9QDB3</accession>
<dbReference type="EMBL" id="JARQWQ010000041">
    <property type="protein sequence ID" value="KAK2559193.1"/>
    <property type="molecule type" value="Genomic_DNA"/>
</dbReference>
<proteinExistence type="predicted"/>
<name>A0AAD9QDB3_ACRCE</name>
<evidence type="ECO:0000259" key="1">
    <source>
        <dbReference type="Pfam" id="PF03184"/>
    </source>
</evidence>
<gene>
    <name evidence="2" type="ORF">P5673_018329</name>
</gene>
<keyword evidence="3" id="KW-1185">Reference proteome</keyword>
<dbReference type="InterPro" id="IPR004875">
    <property type="entry name" value="DDE_SF_endonuclease_dom"/>
</dbReference>
<comment type="caution">
    <text evidence="2">The sequence shown here is derived from an EMBL/GenBank/DDBJ whole genome shotgun (WGS) entry which is preliminary data.</text>
</comment>
<dbReference type="Proteomes" id="UP001249851">
    <property type="component" value="Unassembled WGS sequence"/>
</dbReference>